<keyword evidence="3" id="KW-1185">Reference proteome</keyword>
<feature type="compositionally biased region" description="Basic and acidic residues" evidence="1">
    <location>
        <begin position="21"/>
        <end position="42"/>
    </location>
</feature>
<proteinExistence type="predicted"/>
<evidence type="ECO:0000313" key="2">
    <source>
        <dbReference type="EMBL" id="GFO31679.1"/>
    </source>
</evidence>
<organism evidence="2 3">
    <name type="scientific">Plakobranchus ocellatus</name>
    <dbReference type="NCBI Taxonomy" id="259542"/>
    <lineage>
        <taxon>Eukaryota</taxon>
        <taxon>Metazoa</taxon>
        <taxon>Spiralia</taxon>
        <taxon>Lophotrochozoa</taxon>
        <taxon>Mollusca</taxon>
        <taxon>Gastropoda</taxon>
        <taxon>Heterobranchia</taxon>
        <taxon>Euthyneura</taxon>
        <taxon>Panpulmonata</taxon>
        <taxon>Sacoglossa</taxon>
        <taxon>Placobranchoidea</taxon>
        <taxon>Plakobranchidae</taxon>
        <taxon>Plakobranchus</taxon>
    </lineage>
</organism>
<evidence type="ECO:0000313" key="3">
    <source>
        <dbReference type="Proteomes" id="UP000735302"/>
    </source>
</evidence>
<protein>
    <submittedName>
        <fullName evidence="2">Reverse transcriptase</fullName>
    </submittedName>
</protein>
<dbReference type="AlphaFoldDB" id="A0AAV4CL27"/>
<dbReference type="Proteomes" id="UP000735302">
    <property type="component" value="Unassembled WGS sequence"/>
</dbReference>
<keyword evidence="2" id="KW-0695">RNA-directed DNA polymerase</keyword>
<accession>A0AAV4CL27</accession>
<comment type="caution">
    <text evidence="2">The sequence shown here is derived from an EMBL/GenBank/DDBJ whole genome shotgun (WGS) entry which is preliminary data.</text>
</comment>
<reference evidence="2 3" key="1">
    <citation type="journal article" date="2021" name="Elife">
        <title>Chloroplast acquisition without the gene transfer in kleptoplastic sea slugs, Plakobranchus ocellatus.</title>
        <authorList>
            <person name="Maeda T."/>
            <person name="Takahashi S."/>
            <person name="Yoshida T."/>
            <person name="Shimamura S."/>
            <person name="Takaki Y."/>
            <person name="Nagai Y."/>
            <person name="Toyoda A."/>
            <person name="Suzuki Y."/>
            <person name="Arimoto A."/>
            <person name="Ishii H."/>
            <person name="Satoh N."/>
            <person name="Nishiyama T."/>
            <person name="Hasebe M."/>
            <person name="Maruyama T."/>
            <person name="Minagawa J."/>
            <person name="Obokata J."/>
            <person name="Shigenobu S."/>
        </authorList>
    </citation>
    <scope>NUCLEOTIDE SEQUENCE [LARGE SCALE GENOMIC DNA]</scope>
</reference>
<dbReference type="EMBL" id="BLXT01006414">
    <property type="protein sequence ID" value="GFO31679.1"/>
    <property type="molecule type" value="Genomic_DNA"/>
</dbReference>
<sequence length="121" mass="13831">MGCLSVSSQQQLPVVADETLENQREVQNHSAKEIQAENRDNVLRQPSSYKRQKINFPPARSRKQWEDLDSKIVLKIDSLLGKSTLEHKLATFGDIVYPTCLVTFGAKQHQTNCPPQRSRRQ</sequence>
<keyword evidence="2" id="KW-0808">Transferase</keyword>
<evidence type="ECO:0000256" key="1">
    <source>
        <dbReference type="SAM" id="MobiDB-lite"/>
    </source>
</evidence>
<dbReference type="GO" id="GO:0003964">
    <property type="term" value="F:RNA-directed DNA polymerase activity"/>
    <property type="evidence" value="ECO:0007669"/>
    <property type="project" value="UniProtKB-KW"/>
</dbReference>
<name>A0AAV4CL27_9GAST</name>
<gene>
    <name evidence="2" type="ORF">PoB_005818400</name>
</gene>
<keyword evidence="2" id="KW-0548">Nucleotidyltransferase</keyword>
<feature type="region of interest" description="Disordered" evidence="1">
    <location>
        <begin position="21"/>
        <end position="61"/>
    </location>
</feature>